<evidence type="ECO:0000256" key="5">
    <source>
        <dbReference type="SAM" id="MobiDB-lite"/>
    </source>
</evidence>
<feature type="transmembrane region" description="Helical" evidence="6">
    <location>
        <begin position="238"/>
        <end position="260"/>
    </location>
</feature>
<feature type="region of interest" description="Disordered" evidence="5">
    <location>
        <begin position="199"/>
        <end position="223"/>
    </location>
</feature>
<feature type="chain" id="PRO_5016809873" description="DOMON domain-containing protein" evidence="7">
    <location>
        <begin position="24"/>
        <end position="290"/>
    </location>
</feature>
<evidence type="ECO:0000256" key="1">
    <source>
        <dbReference type="ARBA" id="ARBA00004370"/>
    </source>
</evidence>
<evidence type="ECO:0000256" key="3">
    <source>
        <dbReference type="ARBA" id="ARBA00022729"/>
    </source>
</evidence>
<evidence type="ECO:0000256" key="7">
    <source>
        <dbReference type="SAM" id="SignalP"/>
    </source>
</evidence>
<dbReference type="InterPro" id="IPR005018">
    <property type="entry name" value="DOMON_domain"/>
</dbReference>
<evidence type="ECO:0000256" key="2">
    <source>
        <dbReference type="ARBA" id="ARBA00022448"/>
    </source>
</evidence>
<name>A0A368RKZ5_SETIT</name>
<dbReference type="GO" id="GO:0016020">
    <property type="term" value="C:membrane"/>
    <property type="evidence" value="ECO:0007669"/>
    <property type="project" value="UniProtKB-SubCell"/>
</dbReference>
<dbReference type="PANTHER" id="PTHR23130:SF89">
    <property type="entry name" value="OS08G0524400 PROTEIN"/>
    <property type="match status" value="1"/>
</dbReference>
<evidence type="ECO:0000256" key="4">
    <source>
        <dbReference type="ARBA" id="ARBA00023136"/>
    </source>
</evidence>
<feature type="domain" description="DOMON" evidence="8">
    <location>
        <begin position="46"/>
        <end position="166"/>
    </location>
</feature>
<reference evidence="9" key="1">
    <citation type="journal article" date="2012" name="Nat. Biotechnol.">
        <title>Reference genome sequence of the model plant Setaria.</title>
        <authorList>
            <person name="Bennetzen J.L."/>
            <person name="Schmutz J."/>
            <person name="Wang H."/>
            <person name="Percifield R."/>
            <person name="Hawkins J."/>
            <person name="Pontaroli A.C."/>
            <person name="Estep M."/>
            <person name="Feng L."/>
            <person name="Vaughn J.N."/>
            <person name="Grimwood J."/>
            <person name="Jenkins J."/>
            <person name="Barry K."/>
            <person name="Lindquist E."/>
            <person name="Hellsten U."/>
            <person name="Deshpande S."/>
            <person name="Wang X."/>
            <person name="Wu X."/>
            <person name="Mitros T."/>
            <person name="Triplett J."/>
            <person name="Yang X."/>
            <person name="Ye C.Y."/>
            <person name="Mauro-Herrera M."/>
            <person name="Wang L."/>
            <person name="Li P."/>
            <person name="Sharma M."/>
            <person name="Sharma R."/>
            <person name="Ronald P.C."/>
            <person name="Panaud O."/>
            <person name="Kellogg E.A."/>
            <person name="Brutnell T.P."/>
            <person name="Doust A.N."/>
            <person name="Tuskan G.A."/>
            <person name="Rokhsar D."/>
            <person name="Devos K.M."/>
        </authorList>
    </citation>
    <scope>NUCLEOTIDE SEQUENCE [LARGE SCALE GENOMIC DNA]</scope>
    <source>
        <strain evidence="9">Yugu1</strain>
    </source>
</reference>
<sequence>MASTPPLQLALLLLVVALPAAMSASCAGEHFPSGRTYVTCEDLPSLGAALHWTYDASVPSLSLAFVAAPAAPGGWVAWGINPSGGGMVGAQALLVLAGDAATSAASAVRTYNITGYAPLGKASTPIAFQATGLAADVGVGGKVRLYATLRLDTGMKKVVNHVWQVGSSVTRGAPDIHAMDAENLAARGKLVLSDGAAASPPALAGGPSSSGEGSGDGSPPLSRTISRAADTARVSAPALVLLALLGFLTTTMVGPVEYIPMVPPKSRRERPAAIIRIGSRRRLCCGKPGP</sequence>
<keyword evidence="6" id="KW-1133">Transmembrane helix</keyword>
<accession>A0A368RKZ5</accession>
<dbReference type="PROSITE" id="PS50836">
    <property type="entry name" value="DOMON"/>
    <property type="match status" value="1"/>
</dbReference>
<dbReference type="InterPro" id="IPR045265">
    <property type="entry name" value="AIR12_DOMON"/>
</dbReference>
<feature type="compositionally biased region" description="Low complexity" evidence="5">
    <location>
        <begin position="199"/>
        <end position="222"/>
    </location>
</feature>
<organism evidence="9">
    <name type="scientific">Setaria italica</name>
    <name type="common">Foxtail millet</name>
    <name type="synonym">Panicum italicum</name>
    <dbReference type="NCBI Taxonomy" id="4555"/>
    <lineage>
        <taxon>Eukaryota</taxon>
        <taxon>Viridiplantae</taxon>
        <taxon>Streptophyta</taxon>
        <taxon>Embryophyta</taxon>
        <taxon>Tracheophyta</taxon>
        <taxon>Spermatophyta</taxon>
        <taxon>Magnoliopsida</taxon>
        <taxon>Liliopsida</taxon>
        <taxon>Poales</taxon>
        <taxon>Poaceae</taxon>
        <taxon>PACMAD clade</taxon>
        <taxon>Panicoideae</taxon>
        <taxon>Panicodae</taxon>
        <taxon>Paniceae</taxon>
        <taxon>Cenchrinae</taxon>
        <taxon>Setaria</taxon>
    </lineage>
</organism>
<feature type="signal peptide" evidence="7">
    <location>
        <begin position="1"/>
        <end position="23"/>
    </location>
</feature>
<dbReference type="CDD" id="cd09629">
    <property type="entry name" value="DOMON_CIL1_like"/>
    <property type="match status" value="1"/>
</dbReference>
<evidence type="ECO:0000313" key="9">
    <source>
        <dbReference type="EMBL" id="RCV30885.1"/>
    </source>
</evidence>
<evidence type="ECO:0000256" key="6">
    <source>
        <dbReference type="SAM" id="Phobius"/>
    </source>
</evidence>
<dbReference type="PANTHER" id="PTHR23130">
    <property type="entry name" value="CYTOCHROME B561 AND DOMON DOMAIN-CONTAINING PROTEIN"/>
    <property type="match status" value="1"/>
</dbReference>
<reference evidence="9" key="2">
    <citation type="submission" date="2015-07" db="EMBL/GenBank/DDBJ databases">
        <authorList>
            <person name="Noorani M."/>
        </authorList>
    </citation>
    <scope>NUCLEOTIDE SEQUENCE</scope>
    <source>
        <strain evidence="9">Yugu1</strain>
    </source>
</reference>
<keyword evidence="3 7" id="KW-0732">Signal</keyword>
<dbReference type="STRING" id="4555.A0A368RKZ5"/>
<evidence type="ECO:0000259" key="8">
    <source>
        <dbReference type="PROSITE" id="PS50836"/>
    </source>
</evidence>
<keyword evidence="6" id="KW-0812">Transmembrane</keyword>
<protein>
    <recommendedName>
        <fullName evidence="8">DOMON domain-containing protein</fullName>
    </recommendedName>
</protein>
<dbReference type="EMBL" id="CM003533">
    <property type="protein sequence ID" value="RCV30885.1"/>
    <property type="molecule type" value="Genomic_DNA"/>
</dbReference>
<dbReference type="Pfam" id="PF04526">
    <property type="entry name" value="DUF568"/>
    <property type="match status" value="1"/>
</dbReference>
<proteinExistence type="predicted"/>
<gene>
    <name evidence="9" type="ORF">SETIT_6G132100v2</name>
</gene>
<comment type="subcellular location">
    <subcellularLocation>
        <location evidence="1">Membrane</location>
    </subcellularLocation>
</comment>
<dbReference type="OrthoDB" id="2419613at2759"/>
<dbReference type="AlphaFoldDB" id="A0A368RKZ5"/>
<keyword evidence="2" id="KW-0813">Transport</keyword>
<keyword evidence="4 6" id="KW-0472">Membrane</keyword>